<dbReference type="InterPro" id="IPR025665">
    <property type="entry name" value="Beta-barrel_OMP_2"/>
</dbReference>
<name>A0ABS5VUA8_9BACT</name>
<evidence type="ECO:0000259" key="3">
    <source>
        <dbReference type="Pfam" id="PF13568"/>
    </source>
</evidence>
<organism evidence="4 5">
    <name type="scientific">Chryseosolibacter indicus</name>
    <dbReference type="NCBI Taxonomy" id="2782351"/>
    <lineage>
        <taxon>Bacteria</taxon>
        <taxon>Pseudomonadati</taxon>
        <taxon>Bacteroidota</taxon>
        <taxon>Cytophagia</taxon>
        <taxon>Cytophagales</taxon>
        <taxon>Chryseotaleaceae</taxon>
        <taxon>Chryseosolibacter</taxon>
    </lineage>
</organism>
<keyword evidence="5" id="KW-1185">Reference proteome</keyword>
<feature type="region of interest" description="Disordered" evidence="1">
    <location>
        <begin position="267"/>
        <end position="297"/>
    </location>
</feature>
<feature type="signal peptide" evidence="2">
    <location>
        <begin position="1"/>
        <end position="24"/>
    </location>
</feature>
<reference evidence="4 5" key="1">
    <citation type="submission" date="2021-05" db="EMBL/GenBank/DDBJ databases">
        <title>A Polyphasic approach of four new species of the genus Ohtaekwangia: Ohtaekwangia histidinii sp. nov., Ohtaekwangia cretensis sp. nov., Ohtaekwangia indiensis sp. nov., Ohtaekwangia reichenbachii sp. nov. from diverse environment.</title>
        <authorList>
            <person name="Octaviana S."/>
        </authorList>
    </citation>
    <scope>NUCLEOTIDE SEQUENCE [LARGE SCALE GENOMIC DNA]</scope>
    <source>
        <strain evidence="4 5">PWU20</strain>
    </source>
</reference>
<protein>
    <recommendedName>
        <fullName evidence="3">Outer membrane protein beta-barrel domain-containing protein</fullName>
    </recommendedName>
</protein>
<feature type="compositionally biased region" description="Basic residues" evidence="1">
    <location>
        <begin position="278"/>
        <end position="297"/>
    </location>
</feature>
<evidence type="ECO:0000313" key="5">
    <source>
        <dbReference type="Proteomes" id="UP000772618"/>
    </source>
</evidence>
<comment type="caution">
    <text evidence="4">The sequence shown here is derived from an EMBL/GenBank/DDBJ whole genome shotgun (WGS) entry which is preliminary data.</text>
</comment>
<feature type="domain" description="Outer membrane protein beta-barrel" evidence="3">
    <location>
        <begin position="28"/>
        <end position="218"/>
    </location>
</feature>
<keyword evidence="2" id="KW-0732">Signal</keyword>
<evidence type="ECO:0000313" key="4">
    <source>
        <dbReference type="EMBL" id="MBT1704474.1"/>
    </source>
</evidence>
<sequence>MFKGLLIRTLLLAITFHLLHNACAQTKIASFGIYSGITSTYTWDEGINADPRYNTRYDIKTSPIGLTYSLDFRKYGFMLSTGLLNTGQNFNVFSSSGSQAGLRKINLLYAHLPIVFKFHLIDLSALTTSFIIGISPAYLVKGKETITHRETSLYFPPIVYSILPPDYIVQSNGVLAPQQNNYIIAEKSDFNSLQFFGLLGLHSDWYFSSKWKLSIDVTANYGALDNRSSSYRNVAKTYNAIYNLPGTRRDIVGTLAVGIARHIELEASDKARPNPTKKNNKKPSQRKYRTSKQKRPD</sequence>
<dbReference type="EMBL" id="JAHESD010000032">
    <property type="protein sequence ID" value="MBT1704474.1"/>
    <property type="molecule type" value="Genomic_DNA"/>
</dbReference>
<feature type="chain" id="PRO_5045089328" description="Outer membrane protein beta-barrel domain-containing protein" evidence="2">
    <location>
        <begin position="25"/>
        <end position="297"/>
    </location>
</feature>
<accession>A0ABS5VUA8</accession>
<evidence type="ECO:0000256" key="2">
    <source>
        <dbReference type="SAM" id="SignalP"/>
    </source>
</evidence>
<dbReference type="Pfam" id="PF13568">
    <property type="entry name" value="OMP_b-brl_2"/>
    <property type="match status" value="1"/>
</dbReference>
<dbReference type="Proteomes" id="UP000772618">
    <property type="component" value="Unassembled WGS sequence"/>
</dbReference>
<dbReference type="RefSeq" id="WP_254154435.1">
    <property type="nucleotide sequence ID" value="NZ_JAHESD010000032.1"/>
</dbReference>
<gene>
    <name evidence="4" type="ORF">KK060_14360</name>
</gene>
<proteinExistence type="predicted"/>
<evidence type="ECO:0000256" key="1">
    <source>
        <dbReference type="SAM" id="MobiDB-lite"/>
    </source>
</evidence>